<organism evidence="4 5">
    <name type="scientific">Cupriavidus pauculus</name>
    <dbReference type="NCBI Taxonomy" id="82633"/>
    <lineage>
        <taxon>Bacteria</taxon>
        <taxon>Pseudomonadati</taxon>
        <taxon>Pseudomonadota</taxon>
        <taxon>Betaproteobacteria</taxon>
        <taxon>Burkholderiales</taxon>
        <taxon>Burkholderiaceae</taxon>
        <taxon>Cupriavidus</taxon>
    </lineage>
</organism>
<feature type="domain" description="Alpha/beta hydrolase fold-3" evidence="3">
    <location>
        <begin position="83"/>
        <end position="288"/>
    </location>
</feature>
<dbReference type="EMBL" id="CP044067">
    <property type="protein sequence ID" value="QET05304.1"/>
    <property type="molecule type" value="Genomic_DNA"/>
</dbReference>
<dbReference type="OrthoDB" id="9794445at2"/>
<dbReference type="InterPro" id="IPR002168">
    <property type="entry name" value="Lipase_GDXG_HIS_AS"/>
</dbReference>
<evidence type="ECO:0000259" key="3">
    <source>
        <dbReference type="Pfam" id="PF07859"/>
    </source>
</evidence>
<dbReference type="PROSITE" id="PS01173">
    <property type="entry name" value="LIPASE_GDXG_HIS"/>
    <property type="match status" value="1"/>
</dbReference>
<evidence type="ECO:0000313" key="4">
    <source>
        <dbReference type="EMBL" id="QET05304.1"/>
    </source>
</evidence>
<dbReference type="InterPro" id="IPR013094">
    <property type="entry name" value="AB_hydrolase_3"/>
</dbReference>
<dbReference type="RefSeq" id="WP_150375361.1">
    <property type="nucleotide sequence ID" value="NZ_CP044067.1"/>
</dbReference>
<dbReference type="Proteomes" id="UP000322822">
    <property type="component" value="Chromosome 2"/>
</dbReference>
<dbReference type="SUPFAM" id="SSF53474">
    <property type="entry name" value="alpha/beta-Hydrolases"/>
    <property type="match status" value="1"/>
</dbReference>
<dbReference type="PANTHER" id="PTHR48081">
    <property type="entry name" value="AB HYDROLASE SUPERFAMILY PROTEIN C4A8.06C"/>
    <property type="match status" value="1"/>
</dbReference>
<evidence type="ECO:0000256" key="1">
    <source>
        <dbReference type="ARBA" id="ARBA00010515"/>
    </source>
</evidence>
<accession>A0A5P2HCJ1</accession>
<dbReference type="InterPro" id="IPR029058">
    <property type="entry name" value="AB_hydrolase_fold"/>
</dbReference>
<protein>
    <submittedName>
        <fullName evidence="4">Alpha/beta hydrolase</fullName>
    </submittedName>
</protein>
<gene>
    <name evidence="4" type="ORF">FOB72_25095</name>
</gene>
<dbReference type="GO" id="GO:0004806">
    <property type="term" value="F:triacylglycerol lipase activity"/>
    <property type="evidence" value="ECO:0007669"/>
    <property type="project" value="TreeGrafter"/>
</dbReference>
<dbReference type="InterPro" id="IPR050300">
    <property type="entry name" value="GDXG_lipolytic_enzyme"/>
</dbReference>
<dbReference type="PANTHER" id="PTHR48081:SF30">
    <property type="entry name" value="ACETYL-HYDROLASE LIPR-RELATED"/>
    <property type="match status" value="1"/>
</dbReference>
<evidence type="ECO:0000313" key="5">
    <source>
        <dbReference type="Proteomes" id="UP000322822"/>
    </source>
</evidence>
<evidence type="ECO:0000256" key="2">
    <source>
        <dbReference type="ARBA" id="ARBA00022801"/>
    </source>
</evidence>
<dbReference type="AlphaFoldDB" id="A0A5P2HCJ1"/>
<dbReference type="Gene3D" id="3.40.50.1820">
    <property type="entry name" value="alpha/beta hydrolase"/>
    <property type="match status" value="1"/>
</dbReference>
<dbReference type="Pfam" id="PF07859">
    <property type="entry name" value="Abhydrolase_3"/>
    <property type="match status" value="1"/>
</dbReference>
<comment type="similarity">
    <text evidence="1">Belongs to the 'GDXG' lipolytic enzyme family.</text>
</comment>
<name>A0A5P2HCJ1_9BURK</name>
<keyword evidence="2 4" id="KW-0378">Hydrolase</keyword>
<sequence>MTSTTTYVMPLRAEDAAAKPALLESFARYWAEHAGDDLRTTYDCFVAATPPATGVTAVAVDEGDVRGWWLLPAGFAGAPARAMLYLHGGGYVLGSATAYRHFASQIVARTGRAMFVLDYPLAPEQSLPVAHDVAFAAVRWLARKGVRQLAVVGDSAGGGLSLSLMASLVHAAATEASDLPVLRAGAMFSPWADLSLSGASMTDPEIHDVLLTRDYLADSAGKYLGSAPPAHPMASPLFGIPPGMPPLYIQVGTEELLRDDAIRYARRASEQGNAVTLEIWEGMHHVFQFNVRELASARDALDRVAAFLRDRL</sequence>
<reference evidence="4 5" key="1">
    <citation type="submission" date="2019-09" db="EMBL/GenBank/DDBJ databases">
        <title>FDA dAtabase for Regulatory Grade micrObial Sequences (FDA-ARGOS): Supporting development and validation of Infectious Disease Dx tests.</title>
        <authorList>
            <person name="Sciortino C."/>
            <person name="Tallon L."/>
            <person name="Sadzewicz L."/>
            <person name="Vavikolanu K."/>
            <person name="Mehta A."/>
            <person name="Aluvathingal J."/>
            <person name="Nadendla S."/>
            <person name="Nandy P."/>
            <person name="Geyer C."/>
            <person name="Yan Y."/>
            <person name="Sichtig H."/>
        </authorList>
    </citation>
    <scope>NUCLEOTIDE SEQUENCE [LARGE SCALE GENOMIC DNA]</scope>
    <source>
        <strain evidence="4 5">FDAARGOS_664</strain>
    </source>
</reference>
<proteinExistence type="inferred from homology"/>